<gene>
    <name evidence="1" type="primary">mtg1</name>
    <name evidence="1" type="ORF">LOY88_001288</name>
</gene>
<name>A0ACB8V2R1_9EURO</name>
<accession>A0ACB8V2R1</accession>
<dbReference type="EMBL" id="JALBCA010000013">
    <property type="protein sequence ID" value="KAI2391214.1"/>
    <property type="molecule type" value="Genomic_DNA"/>
</dbReference>
<protein>
    <submittedName>
        <fullName evidence="1">Mitochondrial GTPase 1</fullName>
    </submittedName>
</protein>
<comment type="caution">
    <text evidence="1">The sequence shown here is derived from an EMBL/GenBank/DDBJ whole genome shotgun (WGS) entry which is preliminary data.</text>
</comment>
<reference evidence="1" key="1">
    <citation type="journal article" date="2022" name="bioRxiv">
        <title>Population genetic analysis of Ophidiomyces ophidiicola, the causative agent of snake fungal disease, indicates recent introductions to the USA.</title>
        <authorList>
            <person name="Ladner J.T."/>
            <person name="Palmer J.M."/>
            <person name="Ettinger C.L."/>
            <person name="Stajich J.E."/>
            <person name="Farrell T.M."/>
            <person name="Glorioso B.M."/>
            <person name="Lawson B."/>
            <person name="Price S.J."/>
            <person name="Stengle A.G."/>
            <person name="Grear D.A."/>
            <person name="Lorch J.M."/>
        </authorList>
    </citation>
    <scope>NUCLEOTIDE SEQUENCE</scope>
    <source>
        <strain evidence="1">NWHC 24266-5</strain>
    </source>
</reference>
<evidence type="ECO:0000313" key="1">
    <source>
        <dbReference type="EMBL" id="KAI2391214.1"/>
    </source>
</evidence>
<organism evidence="1">
    <name type="scientific">Ophidiomyces ophidiicola</name>
    <dbReference type="NCBI Taxonomy" id="1387563"/>
    <lineage>
        <taxon>Eukaryota</taxon>
        <taxon>Fungi</taxon>
        <taxon>Dikarya</taxon>
        <taxon>Ascomycota</taxon>
        <taxon>Pezizomycotina</taxon>
        <taxon>Eurotiomycetes</taxon>
        <taxon>Eurotiomycetidae</taxon>
        <taxon>Onygenales</taxon>
        <taxon>Onygenaceae</taxon>
        <taxon>Ophidiomyces</taxon>
    </lineage>
</organism>
<proteinExistence type="predicted"/>
<sequence>MSASFVPRQVFNVAENIPRSYFLGHHRAGLMKMKSMLDTVDHVIECRDFRLPFTSINPLFEHVLGSKPRTIVYTKRDLAGDRKLPMQKIENQVLRWDRRTSKVFIIEKFARDSLKEFIKYFRALPLPEDNLTGYNILMVGMPNVGKSSFINHLRTKYLEPRPAPKAAITGGQPGVTRKISTPIKILERKQCPIYVLDTPGVFVPYIHDAETMVKLAACGIIKDSLVNHVTIADYLLYHINKVKPYAYRRYHEPTNDIMELLECFARQTGSFQKGGLPNIDAAARKFHVYWLQGKFPRFVLDDVLSISTTQRREWQSRFKDMFSDEQKLEEKGPTSTIELGL</sequence>